<dbReference type="AlphaFoldDB" id="A0A1L9PZZ0"/>
<dbReference type="Proteomes" id="UP000184073">
    <property type="component" value="Unassembled WGS sequence"/>
</dbReference>
<evidence type="ECO:0000313" key="2">
    <source>
        <dbReference type="Proteomes" id="UP000184073"/>
    </source>
</evidence>
<dbReference type="EMBL" id="KV878136">
    <property type="protein sequence ID" value="OJJ06962.1"/>
    <property type="molecule type" value="Genomic_DNA"/>
</dbReference>
<keyword evidence="2" id="KW-1185">Reference proteome</keyword>
<dbReference type="GeneID" id="63723288"/>
<name>A0A1L9PZZ0_ASPVE</name>
<proteinExistence type="predicted"/>
<evidence type="ECO:0000313" key="1">
    <source>
        <dbReference type="EMBL" id="OJJ06962.1"/>
    </source>
</evidence>
<dbReference type="VEuPathDB" id="FungiDB:ASPVEDRAFT_141760"/>
<dbReference type="OrthoDB" id="5405126at2759"/>
<organism evidence="1 2">
    <name type="scientific">Aspergillus versicolor CBS 583.65</name>
    <dbReference type="NCBI Taxonomy" id="1036611"/>
    <lineage>
        <taxon>Eukaryota</taxon>
        <taxon>Fungi</taxon>
        <taxon>Dikarya</taxon>
        <taxon>Ascomycota</taxon>
        <taxon>Pezizomycotina</taxon>
        <taxon>Eurotiomycetes</taxon>
        <taxon>Eurotiomycetidae</taxon>
        <taxon>Eurotiales</taxon>
        <taxon>Aspergillaceae</taxon>
        <taxon>Aspergillus</taxon>
        <taxon>Aspergillus subgen. Nidulantes</taxon>
    </lineage>
</organism>
<dbReference type="RefSeq" id="XP_040672724.1">
    <property type="nucleotide sequence ID" value="XM_040807777.1"/>
</dbReference>
<dbReference type="STRING" id="1036611.A0A1L9PZZ0"/>
<accession>A0A1L9PZZ0</accession>
<reference evidence="2" key="1">
    <citation type="journal article" date="2017" name="Genome Biol.">
        <title>Comparative genomics reveals high biological diversity and specific adaptations in the industrially and medically important fungal genus Aspergillus.</title>
        <authorList>
            <person name="de Vries R.P."/>
            <person name="Riley R."/>
            <person name="Wiebenga A."/>
            <person name="Aguilar-Osorio G."/>
            <person name="Amillis S."/>
            <person name="Uchima C.A."/>
            <person name="Anderluh G."/>
            <person name="Asadollahi M."/>
            <person name="Askin M."/>
            <person name="Barry K."/>
            <person name="Battaglia E."/>
            <person name="Bayram O."/>
            <person name="Benocci T."/>
            <person name="Braus-Stromeyer S.A."/>
            <person name="Caldana C."/>
            <person name="Canovas D."/>
            <person name="Cerqueira G.C."/>
            <person name="Chen F."/>
            <person name="Chen W."/>
            <person name="Choi C."/>
            <person name="Clum A."/>
            <person name="Dos Santos R.A."/>
            <person name="Damasio A.R."/>
            <person name="Diallinas G."/>
            <person name="Emri T."/>
            <person name="Fekete E."/>
            <person name="Flipphi M."/>
            <person name="Freyberg S."/>
            <person name="Gallo A."/>
            <person name="Gournas C."/>
            <person name="Habgood R."/>
            <person name="Hainaut M."/>
            <person name="Harispe M.L."/>
            <person name="Henrissat B."/>
            <person name="Hilden K.S."/>
            <person name="Hope R."/>
            <person name="Hossain A."/>
            <person name="Karabika E."/>
            <person name="Karaffa L."/>
            <person name="Karanyi Z."/>
            <person name="Krasevec N."/>
            <person name="Kuo A."/>
            <person name="Kusch H."/>
            <person name="LaButti K."/>
            <person name="Lagendijk E.L."/>
            <person name="Lapidus A."/>
            <person name="Levasseur A."/>
            <person name="Lindquist E."/>
            <person name="Lipzen A."/>
            <person name="Logrieco A.F."/>
            <person name="MacCabe A."/>
            <person name="Maekelae M.R."/>
            <person name="Malavazi I."/>
            <person name="Melin P."/>
            <person name="Meyer V."/>
            <person name="Mielnichuk N."/>
            <person name="Miskei M."/>
            <person name="Molnar A.P."/>
            <person name="Mule G."/>
            <person name="Ngan C.Y."/>
            <person name="Orejas M."/>
            <person name="Orosz E."/>
            <person name="Ouedraogo J.P."/>
            <person name="Overkamp K.M."/>
            <person name="Park H.-S."/>
            <person name="Perrone G."/>
            <person name="Piumi F."/>
            <person name="Punt P.J."/>
            <person name="Ram A.F."/>
            <person name="Ramon A."/>
            <person name="Rauscher S."/>
            <person name="Record E."/>
            <person name="Riano-Pachon D.M."/>
            <person name="Robert V."/>
            <person name="Roehrig J."/>
            <person name="Ruller R."/>
            <person name="Salamov A."/>
            <person name="Salih N.S."/>
            <person name="Samson R.A."/>
            <person name="Sandor E."/>
            <person name="Sanguinetti M."/>
            <person name="Schuetze T."/>
            <person name="Sepcic K."/>
            <person name="Shelest E."/>
            <person name="Sherlock G."/>
            <person name="Sophianopoulou V."/>
            <person name="Squina F.M."/>
            <person name="Sun H."/>
            <person name="Susca A."/>
            <person name="Todd R.B."/>
            <person name="Tsang A."/>
            <person name="Unkles S.E."/>
            <person name="van de Wiele N."/>
            <person name="van Rossen-Uffink D."/>
            <person name="Oliveira J.V."/>
            <person name="Vesth T.C."/>
            <person name="Visser J."/>
            <person name="Yu J.-H."/>
            <person name="Zhou M."/>
            <person name="Andersen M.R."/>
            <person name="Archer D.B."/>
            <person name="Baker S.E."/>
            <person name="Benoit I."/>
            <person name="Brakhage A.A."/>
            <person name="Braus G.H."/>
            <person name="Fischer R."/>
            <person name="Frisvad J.C."/>
            <person name="Goldman G.H."/>
            <person name="Houbraken J."/>
            <person name="Oakley B."/>
            <person name="Pocsi I."/>
            <person name="Scazzocchio C."/>
            <person name="Seiboth B."/>
            <person name="vanKuyk P.A."/>
            <person name="Wortman J."/>
            <person name="Dyer P.S."/>
            <person name="Grigoriev I.V."/>
        </authorList>
    </citation>
    <scope>NUCLEOTIDE SEQUENCE [LARGE SCALE GENOMIC DNA]</scope>
    <source>
        <strain evidence="2">CBS 583.65</strain>
    </source>
</reference>
<protein>
    <submittedName>
        <fullName evidence="1">Uncharacterized protein</fullName>
    </submittedName>
</protein>
<sequence>MASNAIGRLLRQTPSTLHKSLNFTQKRSWSARTIPTLFPTSSPELDQTLNRFRDEMFIPNALNASQRNLIYRPRNANKLNGHPVIVSIGESEESYQLRSIDVFSLPSKKDVIRVLSLMHETSDWSNLATFLTGIYKSNIILSLGRWEWLVRKAGESNGIGQLLKCAQQSKSTQFELKKISLVERLFFELHLMGQRNDFAGPGIVKVNGLAKSFALLMEAPEHAVHDLENDPKKNPLVIGTLLELSAAKALSEGGTDGVREVEALTRRLLASWKTQDLNTDGKGWHHIDHLLQQLVPTYNGLKLALRLDDIANNKQISSGLKTRTNEFGMLIAKFKKAAPKRIQEKPTVGLSQAQLLHQNQA</sequence>
<gene>
    <name evidence="1" type="ORF">ASPVEDRAFT_141760</name>
</gene>